<comment type="cofactor">
    <cofactor evidence="3">
        <name>pyridoxal 5'-phosphate</name>
        <dbReference type="ChEBI" id="CHEBI:597326"/>
    </cofactor>
</comment>
<dbReference type="GO" id="GO:0030170">
    <property type="term" value="F:pyridoxal phosphate binding"/>
    <property type="evidence" value="ECO:0007669"/>
    <property type="project" value="UniProtKB-UniRule"/>
</dbReference>
<dbReference type="FunFam" id="3.20.20.10:FF:000018">
    <property type="entry name" value="Pyridoxal phosphate homeostasis protein"/>
    <property type="match status" value="1"/>
</dbReference>
<dbReference type="SUPFAM" id="SSF51419">
    <property type="entry name" value="PLP-binding barrel"/>
    <property type="match status" value="1"/>
</dbReference>
<protein>
    <recommendedName>
        <fullName evidence="2">Pyridoxal phosphate homeostasis protein</fullName>
        <shortName evidence="2">PLP homeostasis protein</shortName>
    </recommendedName>
</protein>
<dbReference type="InterPro" id="IPR001608">
    <property type="entry name" value="Ala_racemase_N"/>
</dbReference>
<evidence type="ECO:0000313" key="7">
    <source>
        <dbReference type="Proteomes" id="UP000319148"/>
    </source>
</evidence>
<dbReference type="InterPro" id="IPR011078">
    <property type="entry name" value="PyrdxlP_homeostasis"/>
</dbReference>
<comment type="similarity">
    <text evidence="2 4">Belongs to the pyridoxal phosphate-binding protein YggS/PROSC family.</text>
</comment>
<feature type="modified residue" description="N6-(pyridoxal phosphate)lysine" evidence="2 3">
    <location>
        <position position="33"/>
    </location>
</feature>
<name>A0A501PGI7_9PROT</name>
<organism evidence="6 7">
    <name type="scientific">Emcibacter nanhaiensis</name>
    <dbReference type="NCBI Taxonomy" id="1505037"/>
    <lineage>
        <taxon>Bacteria</taxon>
        <taxon>Pseudomonadati</taxon>
        <taxon>Pseudomonadota</taxon>
        <taxon>Alphaproteobacteria</taxon>
        <taxon>Emcibacterales</taxon>
        <taxon>Emcibacteraceae</taxon>
        <taxon>Emcibacter</taxon>
    </lineage>
</organism>
<dbReference type="PANTHER" id="PTHR10146:SF14">
    <property type="entry name" value="PYRIDOXAL PHOSPHATE HOMEOSTASIS PROTEIN"/>
    <property type="match status" value="1"/>
</dbReference>
<dbReference type="AlphaFoldDB" id="A0A501PGI7"/>
<keyword evidence="7" id="KW-1185">Reference proteome</keyword>
<evidence type="ECO:0000313" key="6">
    <source>
        <dbReference type="EMBL" id="TPD59188.1"/>
    </source>
</evidence>
<feature type="domain" description="Alanine racemase N-terminal" evidence="5">
    <location>
        <begin position="19"/>
        <end position="218"/>
    </location>
</feature>
<dbReference type="PIRSF" id="PIRSF004848">
    <property type="entry name" value="YBL036c_PLPDEIII"/>
    <property type="match status" value="1"/>
</dbReference>
<evidence type="ECO:0000256" key="2">
    <source>
        <dbReference type="HAMAP-Rule" id="MF_02087"/>
    </source>
</evidence>
<dbReference type="OrthoDB" id="9804072at2"/>
<dbReference type="EMBL" id="VFIY01000015">
    <property type="protein sequence ID" value="TPD59188.1"/>
    <property type="molecule type" value="Genomic_DNA"/>
</dbReference>
<accession>A0A501PGI7</accession>
<dbReference type="HAMAP" id="MF_02087">
    <property type="entry name" value="PLP_homeostasis"/>
    <property type="match status" value="1"/>
</dbReference>
<keyword evidence="1 2" id="KW-0663">Pyridoxal phosphate</keyword>
<dbReference type="NCBIfam" id="TIGR00044">
    <property type="entry name" value="YggS family pyridoxal phosphate-dependent enzyme"/>
    <property type="match status" value="1"/>
</dbReference>
<evidence type="ECO:0000259" key="5">
    <source>
        <dbReference type="Pfam" id="PF01168"/>
    </source>
</evidence>
<dbReference type="Proteomes" id="UP000319148">
    <property type="component" value="Unassembled WGS sequence"/>
</dbReference>
<comment type="caution">
    <text evidence="6">The sequence shown here is derived from an EMBL/GenBank/DDBJ whole genome shotgun (WGS) entry which is preliminary data.</text>
</comment>
<comment type="function">
    <text evidence="2">Pyridoxal 5'-phosphate (PLP)-binding protein, which is involved in PLP homeostasis.</text>
</comment>
<dbReference type="RefSeq" id="WP_139941407.1">
    <property type="nucleotide sequence ID" value="NZ_JBHSYP010000002.1"/>
</dbReference>
<dbReference type="PANTHER" id="PTHR10146">
    <property type="entry name" value="PROLINE SYNTHETASE CO-TRANSCRIBED BACTERIAL HOMOLOG PROTEIN"/>
    <property type="match status" value="1"/>
</dbReference>
<dbReference type="CDD" id="cd00635">
    <property type="entry name" value="PLPDE_III_YBL036c_like"/>
    <property type="match status" value="1"/>
</dbReference>
<dbReference type="InterPro" id="IPR029066">
    <property type="entry name" value="PLP-binding_barrel"/>
</dbReference>
<reference evidence="7" key="1">
    <citation type="submission" date="2019-06" db="EMBL/GenBank/DDBJ databases">
        <title>The complete genome of Emcibacter congregatus ZYLT.</title>
        <authorList>
            <person name="Zhao Z."/>
        </authorList>
    </citation>
    <scope>NUCLEOTIDE SEQUENCE [LARGE SCALE GENOMIC DNA]</scope>
    <source>
        <strain evidence="7">MCCC 1A06723</strain>
    </source>
</reference>
<proteinExistence type="inferred from homology"/>
<dbReference type="Pfam" id="PF01168">
    <property type="entry name" value="Ala_racemase_N"/>
    <property type="match status" value="1"/>
</dbReference>
<sequence length="220" mass="24000">MTRALEDVLSKISAAAEAAGRAPESVQLVAVSKVHGADVITPVLEAGQRLFGENRVQEAADKWPALREQYPDVRLHLIGPLQTNKVRQAVHLFDVIETVDRLKLARTLARIFEEEGIRREVYVQVNVGREEQKAGINPDEADAFIDLCRDELNLPVTGLMCIPPAGEDPAPYFGLLAGIARRNNIGILSMGMSGDFEIAIKHGATHVRVGTAVFGTRPGY</sequence>
<evidence type="ECO:0000256" key="4">
    <source>
        <dbReference type="RuleBase" id="RU004514"/>
    </source>
</evidence>
<dbReference type="Gene3D" id="3.20.20.10">
    <property type="entry name" value="Alanine racemase"/>
    <property type="match status" value="1"/>
</dbReference>
<gene>
    <name evidence="6" type="ORF">FIV46_13245</name>
</gene>
<evidence type="ECO:0000256" key="3">
    <source>
        <dbReference type="PIRSR" id="PIRSR004848-1"/>
    </source>
</evidence>
<evidence type="ECO:0000256" key="1">
    <source>
        <dbReference type="ARBA" id="ARBA00022898"/>
    </source>
</evidence>